<dbReference type="Pfam" id="PF13843">
    <property type="entry name" value="DDE_Tnp_1_7"/>
    <property type="match status" value="1"/>
</dbReference>
<gene>
    <name evidence="2" type="ORF">MUCCIDRAFT_112951</name>
</gene>
<comment type="caution">
    <text evidence="2">The sequence shown here is derived from an EMBL/GenBank/DDBJ whole genome shotgun (WGS) entry which is preliminary data.</text>
</comment>
<keyword evidence="3" id="KW-1185">Reference proteome</keyword>
<dbReference type="InterPro" id="IPR029526">
    <property type="entry name" value="PGBD"/>
</dbReference>
<name>A0A168JQT4_MUCCL</name>
<evidence type="ECO:0000259" key="1">
    <source>
        <dbReference type="Pfam" id="PF13843"/>
    </source>
</evidence>
<sequence>MPPANTHLDINVDVSVSKRFIKDADIRSTIKIFNEYLAKCVVPGRYWVIDESMNQWLGGERMPNLKKVPRKPHPIGQEEFKTLADRHSYCILQMDTVSDPLPKEFDNDPVMKKLTATVKRLVKPGIGTMDCMESCKSLLKEGTGRVAYP</sequence>
<evidence type="ECO:0000313" key="2">
    <source>
        <dbReference type="EMBL" id="OAD01501.1"/>
    </source>
</evidence>
<dbReference type="EMBL" id="AMYB01000006">
    <property type="protein sequence ID" value="OAD01501.1"/>
    <property type="molecule type" value="Genomic_DNA"/>
</dbReference>
<accession>A0A168JQT4</accession>
<organism evidence="2 3">
    <name type="scientific">Mucor lusitanicus CBS 277.49</name>
    <dbReference type="NCBI Taxonomy" id="747725"/>
    <lineage>
        <taxon>Eukaryota</taxon>
        <taxon>Fungi</taxon>
        <taxon>Fungi incertae sedis</taxon>
        <taxon>Mucoromycota</taxon>
        <taxon>Mucoromycotina</taxon>
        <taxon>Mucoromycetes</taxon>
        <taxon>Mucorales</taxon>
        <taxon>Mucorineae</taxon>
        <taxon>Mucoraceae</taxon>
        <taxon>Mucor</taxon>
    </lineage>
</organism>
<dbReference type="Proteomes" id="UP000077051">
    <property type="component" value="Unassembled WGS sequence"/>
</dbReference>
<feature type="domain" description="PiggyBac transposable element-derived protein" evidence="1">
    <location>
        <begin position="24"/>
        <end position="124"/>
    </location>
</feature>
<reference evidence="2 3" key="1">
    <citation type="submission" date="2015-06" db="EMBL/GenBank/DDBJ databases">
        <title>Expansion of signal transduction pathways in fungi by whole-genome duplication.</title>
        <authorList>
            <consortium name="DOE Joint Genome Institute"/>
            <person name="Corrochano L.M."/>
            <person name="Kuo A."/>
            <person name="Marcet-Houben M."/>
            <person name="Polaino S."/>
            <person name="Salamov A."/>
            <person name="Villalobos J.M."/>
            <person name="Alvarez M.I."/>
            <person name="Avalos J."/>
            <person name="Benito E.P."/>
            <person name="Benoit I."/>
            <person name="Burger G."/>
            <person name="Camino L.P."/>
            <person name="Canovas D."/>
            <person name="Cerda-Olmedo E."/>
            <person name="Cheng J.-F."/>
            <person name="Dominguez A."/>
            <person name="Elias M."/>
            <person name="Eslava A.P."/>
            <person name="Glaser F."/>
            <person name="Grimwood J."/>
            <person name="Gutierrez G."/>
            <person name="Heitman J."/>
            <person name="Henrissat B."/>
            <person name="Iturriaga E.A."/>
            <person name="Lang B.F."/>
            <person name="Lavin J.L."/>
            <person name="Lee S."/>
            <person name="Li W."/>
            <person name="Lindquist E."/>
            <person name="Lopez-Garcia S."/>
            <person name="Luque E.M."/>
            <person name="Marcos A.T."/>
            <person name="Martin J."/>
            <person name="Mccluskey K."/>
            <person name="Medina H.R."/>
            <person name="Miralles-Duran A."/>
            <person name="Miyazaki A."/>
            <person name="Munoz-Torres E."/>
            <person name="Oguiza J.A."/>
            <person name="Ohm R."/>
            <person name="Olmedo M."/>
            <person name="Orejas M."/>
            <person name="Ortiz-Castellanos L."/>
            <person name="Pisabarro A.G."/>
            <person name="Rodriguez-Romero J."/>
            <person name="Ruiz-Herrera J."/>
            <person name="Ruiz-Vazquez R."/>
            <person name="Sanz C."/>
            <person name="Schackwitz W."/>
            <person name="Schmutz J."/>
            <person name="Shahriari M."/>
            <person name="Shelest E."/>
            <person name="Silva-Franco F."/>
            <person name="Soanes D."/>
            <person name="Syed K."/>
            <person name="Tagua V.G."/>
            <person name="Talbot N.J."/>
            <person name="Thon M."/>
            <person name="De Vries R.P."/>
            <person name="Wiebenga A."/>
            <person name="Yadav J.S."/>
            <person name="Braun E.L."/>
            <person name="Baker S."/>
            <person name="Garre V."/>
            <person name="Horwitz B."/>
            <person name="Torres-Martinez S."/>
            <person name="Idnurm A."/>
            <person name="Herrera-Estrella A."/>
            <person name="Gabaldon T."/>
            <person name="Grigoriev I.V."/>
        </authorList>
    </citation>
    <scope>NUCLEOTIDE SEQUENCE [LARGE SCALE GENOMIC DNA]</scope>
    <source>
        <strain evidence="2 3">CBS 277.49</strain>
    </source>
</reference>
<protein>
    <recommendedName>
        <fullName evidence="1">PiggyBac transposable element-derived protein domain-containing protein</fullName>
    </recommendedName>
</protein>
<dbReference type="OrthoDB" id="2286379at2759"/>
<proteinExistence type="predicted"/>
<dbReference type="STRING" id="747725.A0A168JQT4"/>
<evidence type="ECO:0000313" key="3">
    <source>
        <dbReference type="Proteomes" id="UP000077051"/>
    </source>
</evidence>
<dbReference type="AlphaFoldDB" id="A0A168JQT4"/>
<dbReference type="VEuPathDB" id="FungiDB:MUCCIDRAFT_112951"/>